<dbReference type="InterPro" id="IPR051531">
    <property type="entry name" value="N-acetyltransferase"/>
</dbReference>
<protein>
    <submittedName>
        <fullName evidence="5">GNAT family acetyltransferase</fullName>
        <ecNumber evidence="5">2.3.1.-</ecNumber>
    </submittedName>
    <submittedName>
        <fullName evidence="6">Protein N-acetyltransferase, RimJ/RimL family</fullName>
    </submittedName>
</protein>
<gene>
    <name evidence="6" type="ORF">APQ99_01294</name>
    <name evidence="5" type="ORF">HBSAL_02860</name>
</gene>
<keyword evidence="1 5" id="KW-0808">Transferase</keyword>
<dbReference type="EMBL" id="CP038631">
    <property type="protein sequence ID" value="QCC44299.1"/>
    <property type="molecule type" value="Genomic_DNA"/>
</dbReference>
<name>A0A4D6GRE7_HALS9</name>
<dbReference type="Proteomes" id="UP000296216">
    <property type="component" value="Chromosome"/>
</dbReference>
<evidence type="ECO:0000313" key="5">
    <source>
        <dbReference type="EMBL" id="QCC44299.1"/>
    </source>
</evidence>
<dbReference type="PANTHER" id="PTHR43792:SF8">
    <property type="entry name" value="[RIBOSOMAL PROTEIN US5]-ALANINE N-ACETYLTRANSFERASE"/>
    <property type="match status" value="1"/>
</dbReference>
<evidence type="ECO:0000313" key="6">
    <source>
        <dbReference type="EMBL" id="TYO76653.1"/>
    </source>
</evidence>
<dbReference type="RefSeq" id="WP_010902318.1">
    <property type="nucleotide sequence ID" value="NZ_VRYN01000002.1"/>
</dbReference>
<evidence type="ECO:0000259" key="4">
    <source>
        <dbReference type="PROSITE" id="PS51186"/>
    </source>
</evidence>
<dbReference type="Gene3D" id="3.40.630.30">
    <property type="match status" value="1"/>
</dbReference>
<reference evidence="5 7" key="1">
    <citation type="journal article" date="2019" name="Microbiol. Resour. Announc.">
        <title>The Genome Sequence of the Halobacterium salinarum Type Strain Is Closely Related to That of Laboratory Strains NRC-1 and R1.</title>
        <authorList>
            <person name="Pfeiffer F."/>
            <person name="Marchfelder A."/>
            <person name="Habermann B."/>
            <person name="Dyall-Smith M.L."/>
        </authorList>
    </citation>
    <scope>NUCLEOTIDE SEQUENCE [LARGE SCALE GENOMIC DNA]</scope>
    <source>
        <strain evidence="5">91-R6</strain>
        <strain evidence="7">ATCC 33171 / DSM 3754 / JCM 8978 / NBRC 102687 / NCIMB 764 / 91-R6</strain>
    </source>
</reference>
<evidence type="ECO:0000256" key="2">
    <source>
        <dbReference type="ARBA" id="ARBA00023315"/>
    </source>
</evidence>
<dbReference type="EMBL" id="VRYN01000002">
    <property type="protein sequence ID" value="TYO76653.1"/>
    <property type="molecule type" value="Genomic_DNA"/>
</dbReference>
<dbReference type="InterPro" id="IPR016181">
    <property type="entry name" value="Acyl_CoA_acyltransferase"/>
</dbReference>
<dbReference type="Pfam" id="PF13302">
    <property type="entry name" value="Acetyltransf_3"/>
    <property type="match status" value="1"/>
</dbReference>
<dbReference type="EC" id="2.3.1.-" evidence="5"/>
<dbReference type="PANTHER" id="PTHR43792">
    <property type="entry name" value="GNAT FAMILY, PUTATIVE (AFU_ORTHOLOGUE AFUA_3G00765)-RELATED-RELATED"/>
    <property type="match status" value="1"/>
</dbReference>
<proteinExistence type="inferred from homology"/>
<organism evidence="5 7">
    <name type="scientific">Halobacterium salinarum (strain ATCC 33171 / DSM 3754 / JCM 8978 / NBRC 102687 / NCIMB 764 / 91-R6)</name>
    <dbReference type="NCBI Taxonomy" id="2597657"/>
    <lineage>
        <taxon>Archaea</taxon>
        <taxon>Methanobacteriati</taxon>
        <taxon>Methanobacteriota</taxon>
        <taxon>Stenosarchaea group</taxon>
        <taxon>Halobacteria</taxon>
        <taxon>Halobacteriales</taxon>
        <taxon>Halobacteriaceae</taxon>
        <taxon>Halobacterium</taxon>
    </lineage>
</organism>
<evidence type="ECO:0000256" key="1">
    <source>
        <dbReference type="ARBA" id="ARBA00022679"/>
    </source>
</evidence>
<comment type="similarity">
    <text evidence="3">Belongs to the acetyltransferase family. RimJ subfamily.</text>
</comment>
<dbReference type="InterPro" id="IPR000182">
    <property type="entry name" value="GNAT_dom"/>
</dbReference>
<reference evidence="6 8" key="2">
    <citation type="submission" date="2019-07" db="EMBL/GenBank/DDBJ databases">
        <title>Genomic Encyclopedia of Archaeal and Bacterial Type Strains, Phase II (KMG-II): from individual species to whole genera.</title>
        <authorList>
            <person name="Goeker M."/>
        </authorList>
    </citation>
    <scope>NUCLEOTIDE SEQUENCE [LARGE SCALE GENOMIC DNA]</scope>
    <source>
        <strain evidence="6 8">DSM 3754</strain>
    </source>
</reference>
<evidence type="ECO:0000256" key="3">
    <source>
        <dbReference type="ARBA" id="ARBA00038502"/>
    </source>
</evidence>
<dbReference type="PROSITE" id="PS51186">
    <property type="entry name" value="GNAT"/>
    <property type="match status" value="1"/>
</dbReference>
<dbReference type="SUPFAM" id="SSF55729">
    <property type="entry name" value="Acyl-CoA N-acyltransferases (Nat)"/>
    <property type="match status" value="1"/>
</dbReference>
<feature type="domain" description="N-acetyltransferase" evidence="4">
    <location>
        <begin position="12"/>
        <end position="183"/>
    </location>
</feature>
<evidence type="ECO:0000313" key="7">
    <source>
        <dbReference type="Proteomes" id="UP000296216"/>
    </source>
</evidence>
<dbReference type="AlphaFoldDB" id="A0A4D6GRE7"/>
<reference evidence="5" key="3">
    <citation type="journal article" name="MicrobiologyOpen">
        <title>Whole-genome comparison between the type strain of Halobacterium salinarum (DSM 3754(T)) and the laboratory strains R1 and NRC-1.</title>
        <authorList>
            <person name="Pfeiffer F."/>
            <person name="Losensky G."/>
            <person name="Marchfelder A."/>
            <person name="Habermann B."/>
            <person name="Dyall-Smith M."/>
        </authorList>
    </citation>
    <scope>NUCLEOTIDE SEQUENCE</scope>
    <source>
        <strain evidence="5">91-R6</strain>
    </source>
</reference>
<sequence length="191" mass="21403">MPGPIVTEGDRVTLRTVERDDAAHLQRSCTDPRIRHSLGSVHHRSREQQADGIEHWVEDDGSVVAVVCVDDEDAPPGQPAADETTPIGSFSARHVDSDRAWLAYWLRPEYTGSGYGRDMATTGIDYVFAQYGVHNVSAAAYDFNEASRGLLAAMGFTEVGRRREARYIDGGYADEVWYDVLRREWTADRER</sequence>
<keyword evidence="2 5" id="KW-0012">Acyltransferase</keyword>
<accession>A0A4D6GRE7</accession>
<dbReference type="Proteomes" id="UP000323075">
    <property type="component" value="Unassembled WGS sequence"/>
</dbReference>
<dbReference type="GO" id="GO:0016747">
    <property type="term" value="F:acyltransferase activity, transferring groups other than amino-acyl groups"/>
    <property type="evidence" value="ECO:0007669"/>
    <property type="project" value="InterPro"/>
</dbReference>
<evidence type="ECO:0000313" key="8">
    <source>
        <dbReference type="Proteomes" id="UP000323075"/>
    </source>
</evidence>
<dbReference type="GeneID" id="68693394"/>